<feature type="transmembrane region" description="Helical" evidence="6">
    <location>
        <begin position="35"/>
        <end position="55"/>
    </location>
</feature>
<organism evidence="7">
    <name type="scientific">uncultured Rubrobacteraceae bacterium</name>
    <dbReference type="NCBI Taxonomy" id="349277"/>
    <lineage>
        <taxon>Bacteria</taxon>
        <taxon>Bacillati</taxon>
        <taxon>Actinomycetota</taxon>
        <taxon>Rubrobacteria</taxon>
        <taxon>Rubrobacterales</taxon>
        <taxon>Rubrobacteraceae</taxon>
        <taxon>environmental samples</taxon>
    </lineage>
</organism>
<feature type="transmembrane region" description="Helical" evidence="6">
    <location>
        <begin position="246"/>
        <end position="265"/>
    </location>
</feature>
<dbReference type="AlphaFoldDB" id="A0A6J4RJQ2"/>
<name>A0A6J4RJQ2_9ACTN</name>
<dbReference type="PANTHER" id="PTHR21716:SF62">
    <property type="entry name" value="TRANSPORT PROTEIN YDBI-RELATED"/>
    <property type="match status" value="1"/>
</dbReference>
<feature type="transmembrane region" description="Helical" evidence="6">
    <location>
        <begin position="272"/>
        <end position="293"/>
    </location>
</feature>
<comment type="subcellular location">
    <subcellularLocation>
        <location evidence="1">Membrane</location>
        <topology evidence="1">Multi-pass membrane protein</topology>
    </subcellularLocation>
</comment>
<comment type="similarity">
    <text evidence="2">Belongs to the autoinducer-2 exporter (AI-2E) (TC 2.A.86) family.</text>
</comment>
<evidence type="ECO:0000256" key="2">
    <source>
        <dbReference type="ARBA" id="ARBA00009773"/>
    </source>
</evidence>
<feature type="transmembrane region" description="Helical" evidence="6">
    <location>
        <begin position="12"/>
        <end position="29"/>
    </location>
</feature>
<accession>A0A6J4RJQ2</accession>
<evidence type="ECO:0000256" key="6">
    <source>
        <dbReference type="SAM" id="Phobius"/>
    </source>
</evidence>
<keyword evidence="4 6" id="KW-1133">Transmembrane helix</keyword>
<proteinExistence type="inferred from homology"/>
<protein>
    <submittedName>
        <fullName evidence="7">Permease often clustered with de novo purine synthesis</fullName>
    </submittedName>
</protein>
<keyword evidence="3 6" id="KW-0812">Transmembrane</keyword>
<reference evidence="7" key="1">
    <citation type="submission" date="2020-02" db="EMBL/GenBank/DDBJ databases">
        <authorList>
            <person name="Meier V. D."/>
        </authorList>
    </citation>
    <scope>NUCLEOTIDE SEQUENCE</scope>
    <source>
        <strain evidence="7">AVDCRST_MAG12</strain>
    </source>
</reference>
<evidence type="ECO:0000256" key="1">
    <source>
        <dbReference type="ARBA" id="ARBA00004141"/>
    </source>
</evidence>
<keyword evidence="5 6" id="KW-0472">Membrane</keyword>
<dbReference type="Pfam" id="PF01594">
    <property type="entry name" value="AI-2E_transport"/>
    <property type="match status" value="1"/>
</dbReference>
<dbReference type="PANTHER" id="PTHR21716">
    <property type="entry name" value="TRANSMEMBRANE PROTEIN"/>
    <property type="match status" value="1"/>
</dbReference>
<gene>
    <name evidence="7" type="ORF">AVDCRST_MAG12-1124</name>
</gene>
<sequence>MERPVSTGRTVYAGIGLVFALLLGGYFVYRITGVVLAILLTILLAIILSAPVNYLHRRGLPRAWGMLAVIAALATTLWIFGLAVVPVVEAQSRQLVATFPELLEEAVALFNRVQGFFGLGARISLDGGSFSELGRQLLTGSAVSTAAGVGLTVATAVSLGLVVLIATIYMVIRPEPWVEGFVSLFPAGWRQRTREILQELYHTVQRWFIGQLTAMSFIAVFWAISLSIIGVPFALLLGILSGLISFVPYVGATVSVVVPLLLALISEPFTAVYVIVAFVIIQQIEGNILQPLLMSRAVDLHPALVIFAILTMGTLFGIVGVFLAVPLVAVVQVLVRELWVRRMDDIGVDPNPPVHAPKTHKLPAFVGRALNALRPR</sequence>
<dbReference type="InterPro" id="IPR002549">
    <property type="entry name" value="AI-2E-like"/>
</dbReference>
<feature type="transmembrane region" description="Helical" evidence="6">
    <location>
        <begin position="67"/>
        <end position="88"/>
    </location>
</feature>
<feature type="transmembrane region" description="Helical" evidence="6">
    <location>
        <begin position="305"/>
        <end position="335"/>
    </location>
</feature>
<dbReference type="EMBL" id="CADCVK010000180">
    <property type="protein sequence ID" value="CAA9475455.1"/>
    <property type="molecule type" value="Genomic_DNA"/>
</dbReference>
<evidence type="ECO:0000256" key="3">
    <source>
        <dbReference type="ARBA" id="ARBA00022692"/>
    </source>
</evidence>
<feature type="transmembrane region" description="Helical" evidence="6">
    <location>
        <begin position="146"/>
        <end position="172"/>
    </location>
</feature>
<evidence type="ECO:0000256" key="5">
    <source>
        <dbReference type="ARBA" id="ARBA00023136"/>
    </source>
</evidence>
<dbReference type="GO" id="GO:0016020">
    <property type="term" value="C:membrane"/>
    <property type="evidence" value="ECO:0007669"/>
    <property type="project" value="UniProtKB-SubCell"/>
</dbReference>
<evidence type="ECO:0000256" key="4">
    <source>
        <dbReference type="ARBA" id="ARBA00022989"/>
    </source>
</evidence>
<evidence type="ECO:0000313" key="7">
    <source>
        <dbReference type="EMBL" id="CAA9475455.1"/>
    </source>
</evidence>
<dbReference type="GO" id="GO:0055085">
    <property type="term" value="P:transmembrane transport"/>
    <property type="evidence" value="ECO:0007669"/>
    <property type="project" value="TreeGrafter"/>
</dbReference>
<feature type="transmembrane region" description="Helical" evidence="6">
    <location>
        <begin position="215"/>
        <end position="240"/>
    </location>
</feature>